<name>A0ABW6VDY7_MICFU</name>
<dbReference type="EMBL" id="JBIAXI010000024">
    <property type="protein sequence ID" value="MFF4777559.1"/>
    <property type="molecule type" value="Genomic_DNA"/>
</dbReference>
<dbReference type="RefSeq" id="WP_387346035.1">
    <property type="nucleotide sequence ID" value="NZ_JBIAXI010000024.1"/>
</dbReference>
<protein>
    <submittedName>
        <fullName evidence="1">Uncharacterized protein</fullName>
    </submittedName>
</protein>
<comment type="caution">
    <text evidence="1">The sequence shown here is derived from an EMBL/GenBank/DDBJ whole genome shotgun (WGS) entry which is preliminary data.</text>
</comment>
<dbReference type="Proteomes" id="UP001602119">
    <property type="component" value="Unassembled WGS sequence"/>
</dbReference>
<gene>
    <name evidence="1" type="ORF">ACFY05_32350</name>
</gene>
<keyword evidence="2" id="KW-1185">Reference proteome</keyword>
<proteinExistence type="predicted"/>
<sequence>MTGVPMSERRRKLAELVEDPPVAWSAVCDALRDIYSGTELTDSNLLNLWRPIWRALMGQEKLALAGGSATRMGLYDDDGPVDDEAYEEQVEQDLQDALDTLDTAAAAAPATPALVEAA</sequence>
<reference evidence="1 2" key="1">
    <citation type="submission" date="2024-10" db="EMBL/GenBank/DDBJ databases">
        <title>The Natural Products Discovery Center: Release of the First 8490 Sequenced Strains for Exploring Actinobacteria Biosynthetic Diversity.</title>
        <authorList>
            <person name="Kalkreuter E."/>
            <person name="Kautsar S.A."/>
            <person name="Yang D."/>
            <person name="Bader C.D."/>
            <person name="Teijaro C.N."/>
            <person name="Fluegel L."/>
            <person name="Davis C.M."/>
            <person name="Simpson J.R."/>
            <person name="Lauterbach L."/>
            <person name="Steele A.D."/>
            <person name="Gui C."/>
            <person name="Meng S."/>
            <person name="Li G."/>
            <person name="Viehrig K."/>
            <person name="Ye F."/>
            <person name="Su P."/>
            <person name="Kiefer A.F."/>
            <person name="Nichols A."/>
            <person name="Cepeda A.J."/>
            <person name="Yan W."/>
            <person name="Fan B."/>
            <person name="Jiang Y."/>
            <person name="Adhikari A."/>
            <person name="Zheng C.-J."/>
            <person name="Schuster L."/>
            <person name="Cowan T.M."/>
            <person name="Smanski M.J."/>
            <person name="Chevrette M.G."/>
            <person name="De Carvalho L.P.S."/>
            <person name="Shen B."/>
        </authorList>
    </citation>
    <scope>NUCLEOTIDE SEQUENCE [LARGE SCALE GENOMIC DNA]</scope>
    <source>
        <strain evidence="1 2">NPDC001281</strain>
    </source>
</reference>
<evidence type="ECO:0000313" key="2">
    <source>
        <dbReference type="Proteomes" id="UP001602119"/>
    </source>
</evidence>
<accession>A0ABW6VDY7</accession>
<evidence type="ECO:0000313" key="1">
    <source>
        <dbReference type="EMBL" id="MFF4777559.1"/>
    </source>
</evidence>
<organism evidence="1 2">
    <name type="scientific">Microtetraspora fusca</name>
    <dbReference type="NCBI Taxonomy" id="1997"/>
    <lineage>
        <taxon>Bacteria</taxon>
        <taxon>Bacillati</taxon>
        <taxon>Actinomycetota</taxon>
        <taxon>Actinomycetes</taxon>
        <taxon>Streptosporangiales</taxon>
        <taxon>Streptosporangiaceae</taxon>
        <taxon>Microtetraspora</taxon>
    </lineage>
</organism>